<dbReference type="RefSeq" id="WP_321561759.1">
    <property type="nucleotide sequence ID" value="NZ_CP139558.1"/>
</dbReference>
<dbReference type="EMBL" id="CP139558">
    <property type="protein sequence ID" value="WPU92599.1"/>
    <property type="molecule type" value="Genomic_DNA"/>
</dbReference>
<sequence>MNNALAFIEHAPFVSINKIWFTTTEYLLAYVIIISLFYFLHDKKNWLLKLSMACLMSLCISISVKRYNSINAIQLLF</sequence>
<accession>A0ABZ0TLJ5</accession>
<feature type="transmembrane region" description="Helical" evidence="1">
    <location>
        <begin position="46"/>
        <end position="64"/>
    </location>
</feature>
<evidence type="ECO:0000256" key="1">
    <source>
        <dbReference type="SAM" id="Phobius"/>
    </source>
</evidence>
<proteinExistence type="predicted"/>
<dbReference type="Proteomes" id="UP001324380">
    <property type="component" value="Chromosome"/>
</dbReference>
<keyword evidence="1" id="KW-0812">Transmembrane</keyword>
<keyword evidence="1" id="KW-0472">Membrane</keyword>
<protein>
    <submittedName>
        <fullName evidence="2">Uncharacterized protein</fullName>
    </submittedName>
</protein>
<reference evidence="2 3" key="1">
    <citation type="submission" date="2023-11" db="EMBL/GenBank/DDBJ databases">
        <title>Analysis of the Genomes of Mucilaginibacter gossypii cycad 4 and M. sabulilitoris SNA2: microbes with the potential for plant growth promotion.</title>
        <authorList>
            <person name="Hirsch A.M."/>
            <person name="Humm E."/>
            <person name="Rubbi M."/>
            <person name="Del Vecchio G."/>
            <person name="Ha S.M."/>
            <person name="Pellegrini M."/>
            <person name="Gunsalus R.P."/>
        </authorList>
    </citation>
    <scope>NUCLEOTIDE SEQUENCE [LARGE SCALE GENOMIC DNA]</scope>
    <source>
        <strain evidence="2 3">SNA2</strain>
    </source>
</reference>
<feature type="transmembrane region" description="Helical" evidence="1">
    <location>
        <begin position="20"/>
        <end position="40"/>
    </location>
</feature>
<evidence type="ECO:0000313" key="2">
    <source>
        <dbReference type="EMBL" id="WPU92599.1"/>
    </source>
</evidence>
<organism evidence="2 3">
    <name type="scientific">Mucilaginibacter sabulilitoris</name>
    <dbReference type="NCBI Taxonomy" id="1173583"/>
    <lineage>
        <taxon>Bacteria</taxon>
        <taxon>Pseudomonadati</taxon>
        <taxon>Bacteroidota</taxon>
        <taxon>Sphingobacteriia</taxon>
        <taxon>Sphingobacteriales</taxon>
        <taxon>Sphingobacteriaceae</taxon>
        <taxon>Mucilaginibacter</taxon>
    </lineage>
</organism>
<evidence type="ECO:0000313" key="3">
    <source>
        <dbReference type="Proteomes" id="UP001324380"/>
    </source>
</evidence>
<gene>
    <name evidence="2" type="ORF">SNE25_25065</name>
</gene>
<keyword evidence="1" id="KW-1133">Transmembrane helix</keyword>
<keyword evidence="3" id="KW-1185">Reference proteome</keyword>
<name>A0ABZ0TLJ5_9SPHI</name>